<sequence length="85" mass="9979">MRMNSSVVAYFENRGIKIWHSVCIEWQFDSNEIPYGSDSFYYETNPRSSRSYFVLFNLKSKDTSFVNELPIIDVNTDSPLRLNVV</sequence>
<accession>M6FU56</accession>
<evidence type="ECO:0000313" key="1">
    <source>
        <dbReference type="EMBL" id="EMK26301.1"/>
    </source>
</evidence>
<protein>
    <submittedName>
        <fullName evidence="1">Uncharacterized protein</fullName>
    </submittedName>
</protein>
<organism evidence="1 2">
    <name type="scientific">Leptospira kirschneri serovar Bulgarica str. Nikolaevo</name>
    <dbReference type="NCBI Taxonomy" id="1240687"/>
    <lineage>
        <taxon>Bacteria</taxon>
        <taxon>Pseudomonadati</taxon>
        <taxon>Spirochaetota</taxon>
        <taxon>Spirochaetia</taxon>
        <taxon>Leptospirales</taxon>
        <taxon>Leptospiraceae</taxon>
        <taxon>Leptospira</taxon>
    </lineage>
</organism>
<proteinExistence type="predicted"/>
<evidence type="ECO:0000313" key="2">
    <source>
        <dbReference type="Proteomes" id="UP000011980"/>
    </source>
</evidence>
<comment type="caution">
    <text evidence="1">The sequence shown here is derived from an EMBL/GenBank/DDBJ whole genome shotgun (WGS) entry which is preliminary data.</text>
</comment>
<dbReference type="Proteomes" id="UP000011980">
    <property type="component" value="Unassembled WGS sequence"/>
</dbReference>
<name>M6FU56_9LEPT</name>
<dbReference type="OrthoDB" id="9940760at2"/>
<gene>
    <name evidence="1" type="ORF">LEP1GSC008_1757</name>
</gene>
<dbReference type="EMBL" id="ANCE01000001">
    <property type="protein sequence ID" value="EMK26301.1"/>
    <property type="molecule type" value="Genomic_DNA"/>
</dbReference>
<dbReference type="AlphaFoldDB" id="M6FU56"/>
<reference evidence="1 2" key="1">
    <citation type="submission" date="2013-01" db="EMBL/GenBank/DDBJ databases">
        <authorList>
            <person name="Harkins D.M."/>
            <person name="Durkin A.S."/>
            <person name="Brinkac L.M."/>
            <person name="Haft D.H."/>
            <person name="Selengut J.D."/>
            <person name="Sanka R."/>
            <person name="DePew J."/>
            <person name="Purushe J."/>
            <person name="Galloway R.L."/>
            <person name="Vinetz J.M."/>
            <person name="Sutton G.G."/>
            <person name="Nierman W.C."/>
            <person name="Fouts D.E."/>
        </authorList>
    </citation>
    <scope>NUCLEOTIDE SEQUENCE [LARGE SCALE GENOMIC DNA]</scope>
    <source>
        <strain evidence="1 2">Nikolaevo</strain>
    </source>
</reference>